<evidence type="ECO:0000313" key="2">
    <source>
        <dbReference type="Proteomes" id="UP001396334"/>
    </source>
</evidence>
<name>A0ABR2RI86_9ROSI</name>
<organism evidence="1 2">
    <name type="scientific">Hibiscus sabdariffa</name>
    <name type="common">roselle</name>
    <dbReference type="NCBI Taxonomy" id="183260"/>
    <lineage>
        <taxon>Eukaryota</taxon>
        <taxon>Viridiplantae</taxon>
        <taxon>Streptophyta</taxon>
        <taxon>Embryophyta</taxon>
        <taxon>Tracheophyta</taxon>
        <taxon>Spermatophyta</taxon>
        <taxon>Magnoliopsida</taxon>
        <taxon>eudicotyledons</taxon>
        <taxon>Gunneridae</taxon>
        <taxon>Pentapetalae</taxon>
        <taxon>rosids</taxon>
        <taxon>malvids</taxon>
        <taxon>Malvales</taxon>
        <taxon>Malvaceae</taxon>
        <taxon>Malvoideae</taxon>
        <taxon>Hibiscus</taxon>
    </lineage>
</organism>
<evidence type="ECO:0000313" key="1">
    <source>
        <dbReference type="EMBL" id="KAK9012657.1"/>
    </source>
</evidence>
<keyword evidence="2" id="KW-1185">Reference proteome</keyword>
<comment type="caution">
    <text evidence="1">The sequence shown here is derived from an EMBL/GenBank/DDBJ whole genome shotgun (WGS) entry which is preliminary data.</text>
</comment>
<dbReference type="Pfam" id="PF03087">
    <property type="entry name" value="BPS1"/>
    <property type="match status" value="1"/>
</dbReference>
<dbReference type="InterPro" id="IPR004320">
    <property type="entry name" value="BPS1_pln"/>
</dbReference>
<reference evidence="1 2" key="1">
    <citation type="journal article" date="2024" name="G3 (Bethesda)">
        <title>Genome assembly of Hibiscus sabdariffa L. provides insights into metabolisms of medicinal natural products.</title>
        <authorList>
            <person name="Kim T."/>
        </authorList>
    </citation>
    <scope>NUCLEOTIDE SEQUENCE [LARGE SCALE GENOMIC DNA]</scope>
    <source>
        <strain evidence="1">TK-2024</strain>
        <tissue evidence="1">Old leaves</tissue>
    </source>
</reference>
<gene>
    <name evidence="1" type="ORF">V6N11_040699</name>
</gene>
<accession>A0ABR2RI86</accession>
<protein>
    <submittedName>
        <fullName evidence="1">Uncharacterized protein</fullName>
    </submittedName>
</protein>
<proteinExistence type="predicted"/>
<dbReference type="PANTHER" id="PTHR31509">
    <property type="entry name" value="BPS1-LIKE PROTEIN"/>
    <property type="match status" value="1"/>
</dbReference>
<sequence length="142" mass="15964">MNTFHLLTAKLRKAICKALKNLKHTENKLSSSSFSKDGETRAIISTLKEVESVTASMLESLLSFILVPEAESKLSPWSLVSKLMHQKRITCEEEEQKTNEIEHAEATLRSLIKSGNMKPVENVQNDLQSSEMCIQDLDECAK</sequence>
<dbReference type="EMBL" id="JBBPBN010000022">
    <property type="protein sequence ID" value="KAK9012657.1"/>
    <property type="molecule type" value="Genomic_DNA"/>
</dbReference>
<dbReference type="Proteomes" id="UP001396334">
    <property type="component" value="Unassembled WGS sequence"/>
</dbReference>